<dbReference type="Pfam" id="PF12627">
    <property type="entry name" value="PolyA_pol_RNAbd"/>
    <property type="match status" value="1"/>
</dbReference>
<keyword evidence="6" id="KW-0547">Nucleotide-binding</keyword>
<dbReference type="PANTHER" id="PTHR46173:SF1">
    <property type="entry name" value="CCA TRNA NUCLEOTIDYLTRANSFERASE 1, MITOCHONDRIAL"/>
    <property type="match status" value="1"/>
</dbReference>
<keyword evidence="12" id="KW-1185">Reference proteome</keyword>
<evidence type="ECO:0000256" key="4">
    <source>
        <dbReference type="ARBA" id="ARBA00022695"/>
    </source>
</evidence>
<evidence type="ECO:0000259" key="9">
    <source>
        <dbReference type="Pfam" id="PF01743"/>
    </source>
</evidence>
<evidence type="ECO:0000259" key="10">
    <source>
        <dbReference type="Pfam" id="PF12627"/>
    </source>
</evidence>
<comment type="cofactor">
    <cofactor evidence="1">
        <name>Mg(2+)</name>
        <dbReference type="ChEBI" id="CHEBI:18420"/>
    </cofactor>
</comment>
<dbReference type="InterPro" id="IPR002646">
    <property type="entry name" value="PolA_pol_head_dom"/>
</dbReference>
<feature type="domain" description="tRNA nucleotidyltransferase/poly(A) polymerase RNA and SrmB- binding" evidence="10">
    <location>
        <begin position="184"/>
        <end position="242"/>
    </location>
</feature>
<feature type="domain" description="Poly A polymerase head" evidence="9">
    <location>
        <begin position="33"/>
        <end position="154"/>
    </location>
</feature>
<evidence type="ECO:0000256" key="8">
    <source>
        <dbReference type="RuleBase" id="RU003953"/>
    </source>
</evidence>
<evidence type="ECO:0000313" key="12">
    <source>
        <dbReference type="Proteomes" id="UP001069802"/>
    </source>
</evidence>
<dbReference type="InterPro" id="IPR043519">
    <property type="entry name" value="NT_sf"/>
</dbReference>
<evidence type="ECO:0000256" key="2">
    <source>
        <dbReference type="ARBA" id="ARBA00022679"/>
    </source>
</evidence>
<comment type="caution">
    <text evidence="11">The sequence shown here is derived from an EMBL/GenBank/DDBJ whole genome shotgun (WGS) entry which is preliminary data.</text>
</comment>
<keyword evidence="7" id="KW-0460">Magnesium</keyword>
<evidence type="ECO:0000256" key="6">
    <source>
        <dbReference type="ARBA" id="ARBA00022741"/>
    </source>
</evidence>
<reference evidence="11" key="1">
    <citation type="submission" date="2022-12" db="EMBL/GenBank/DDBJ databases">
        <title>Bacterial isolates from different developmental stages of Nematostella vectensis.</title>
        <authorList>
            <person name="Fraune S."/>
        </authorList>
    </citation>
    <scope>NUCLEOTIDE SEQUENCE</scope>
    <source>
        <strain evidence="11">G21630-S1</strain>
    </source>
</reference>
<dbReference type="CDD" id="cd05398">
    <property type="entry name" value="NT_ClassII-CCAase"/>
    <property type="match status" value="1"/>
</dbReference>
<evidence type="ECO:0000313" key="11">
    <source>
        <dbReference type="EMBL" id="MCZ4281847.1"/>
    </source>
</evidence>
<keyword evidence="4" id="KW-0548">Nucleotidyltransferase</keyword>
<dbReference type="EMBL" id="JAPWGY010000004">
    <property type="protein sequence ID" value="MCZ4281847.1"/>
    <property type="molecule type" value="Genomic_DNA"/>
</dbReference>
<dbReference type="InterPro" id="IPR032828">
    <property type="entry name" value="PolyA_RNA-bd"/>
</dbReference>
<dbReference type="Gene3D" id="3.30.460.10">
    <property type="entry name" value="Beta Polymerase, domain 2"/>
    <property type="match status" value="1"/>
</dbReference>
<sequence>MTDTFQLEQQAWMQVPETLRVMQALGAAGQDVRFVGGCVRDALAGREIKDIDIATPDLPEVVIELLTSAGIKAIPTGIEHGTITAVCNHKTYEITTLRLDLETDGRHAKVAYTDNWVEDAARRDLTINALSCSPTGQVFDPFGGIEDLRQRHVRFVGDAATRIEEDALRLLRFFRFQAWYGGENIDPAGLAATREKAHLLKGLSAERIRSELLRLLAAPDPVHVVRSMLENGIFHNFLSEVKDTEVFERFILLEGRRDPLVRLVALTAGAAMEKLKVLPERLRFSGAEQQHFLSLALPEQRVNLMLERQEMRRVLYRLGAGLVSDLLRLNMAVNSQTFDSDAARKIKEQIANWRPVFFPLQGRDLLAAGMKPGPRVGRVMKATEEWWIEQDFKPVASECVAFALSKERL</sequence>
<dbReference type="SUPFAM" id="SSF81301">
    <property type="entry name" value="Nucleotidyltransferase"/>
    <property type="match status" value="1"/>
</dbReference>
<keyword evidence="8" id="KW-0694">RNA-binding</keyword>
<evidence type="ECO:0000256" key="3">
    <source>
        <dbReference type="ARBA" id="ARBA00022694"/>
    </source>
</evidence>
<keyword evidence="2 8" id="KW-0808">Transferase</keyword>
<dbReference type="PANTHER" id="PTHR46173">
    <property type="entry name" value="CCA TRNA NUCLEOTIDYLTRANSFERASE 1, MITOCHONDRIAL"/>
    <property type="match status" value="1"/>
</dbReference>
<protein>
    <submittedName>
        <fullName evidence="11">CCA tRNA nucleotidyltransferase</fullName>
    </submittedName>
</protein>
<dbReference type="Proteomes" id="UP001069802">
    <property type="component" value="Unassembled WGS sequence"/>
</dbReference>
<dbReference type="SUPFAM" id="SSF81891">
    <property type="entry name" value="Poly A polymerase C-terminal region-like"/>
    <property type="match status" value="1"/>
</dbReference>
<dbReference type="RefSeq" id="WP_269424001.1">
    <property type="nucleotide sequence ID" value="NZ_JAPWGY010000004.1"/>
</dbReference>
<dbReference type="Gene3D" id="1.10.3090.10">
    <property type="entry name" value="cca-adding enzyme, domain 2"/>
    <property type="match status" value="1"/>
</dbReference>
<dbReference type="InterPro" id="IPR050264">
    <property type="entry name" value="Bact_CCA-adding_enz_type3_sf"/>
</dbReference>
<evidence type="ECO:0000256" key="7">
    <source>
        <dbReference type="ARBA" id="ARBA00022842"/>
    </source>
</evidence>
<proteinExistence type="inferred from homology"/>
<keyword evidence="5" id="KW-0479">Metal-binding</keyword>
<comment type="similarity">
    <text evidence="8">Belongs to the tRNA nucleotidyltransferase/poly(A) polymerase family.</text>
</comment>
<organism evidence="11 12">
    <name type="scientific">Kiloniella laminariae</name>
    <dbReference type="NCBI Taxonomy" id="454162"/>
    <lineage>
        <taxon>Bacteria</taxon>
        <taxon>Pseudomonadati</taxon>
        <taxon>Pseudomonadota</taxon>
        <taxon>Alphaproteobacteria</taxon>
        <taxon>Rhodospirillales</taxon>
        <taxon>Kiloniellaceae</taxon>
        <taxon>Kiloniella</taxon>
    </lineage>
</organism>
<gene>
    <name evidence="11" type="ORF">O4H49_13735</name>
</gene>
<evidence type="ECO:0000256" key="1">
    <source>
        <dbReference type="ARBA" id="ARBA00001946"/>
    </source>
</evidence>
<dbReference type="Pfam" id="PF01743">
    <property type="entry name" value="PolyA_pol"/>
    <property type="match status" value="1"/>
</dbReference>
<keyword evidence="3" id="KW-0819">tRNA processing</keyword>
<evidence type="ECO:0000256" key="5">
    <source>
        <dbReference type="ARBA" id="ARBA00022723"/>
    </source>
</evidence>
<accession>A0ABT4LPH0</accession>
<name>A0ABT4LPH0_9PROT</name>